<sequence>MRGARRACHRPDLGEGRGGDEVRRGVGGRISGREAHRRTKRHFVPPRRAPSSLPPSRTLGSPIVAVALPLVRIRLAPVHCRRLACESNGGRPAPRRESIGRK</sequence>
<protein>
    <submittedName>
        <fullName evidence="2">Uncharacterized protein</fullName>
    </submittedName>
</protein>
<accession>A0A0A9HNV1</accession>
<reference evidence="2" key="2">
    <citation type="journal article" date="2015" name="Data Brief">
        <title>Shoot transcriptome of the giant reed, Arundo donax.</title>
        <authorList>
            <person name="Barrero R.A."/>
            <person name="Guerrero F.D."/>
            <person name="Moolhuijzen P."/>
            <person name="Goolsby J.A."/>
            <person name="Tidwell J."/>
            <person name="Bellgard S.E."/>
            <person name="Bellgard M.I."/>
        </authorList>
    </citation>
    <scope>NUCLEOTIDE SEQUENCE</scope>
    <source>
        <tissue evidence="2">Shoot tissue taken approximately 20 cm above the soil surface</tissue>
    </source>
</reference>
<evidence type="ECO:0000313" key="2">
    <source>
        <dbReference type="EMBL" id="JAE36556.1"/>
    </source>
</evidence>
<name>A0A0A9HNV1_ARUDO</name>
<dbReference type="EMBL" id="GBRH01161340">
    <property type="protein sequence ID" value="JAE36556.1"/>
    <property type="molecule type" value="Transcribed_RNA"/>
</dbReference>
<feature type="region of interest" description="Disordered" evidence="1">
    <location>
        <begin position="1"/>
        <end position="27"/>
    </location>
</feature>
<organism evidence="2">
    <name type="scientific">Arundo donax</name>
    <name type="common">Giant reed</name>
    <name type="synonym">Donax arundinaceus</name>
    <dbReference type="NCBI Taxonomy" id="35708"/>
    <lineage>
        <taxon>Eukaryota</taxon>
        <taxon>Viridiplantae</taxon>
        <taxon>Streptophyta</taxon>
        <taxon>Embryophyta</taxon>
        <taxon>Tracheophyta</taxon>
        <taxon>Spermatophyta</taxon>
        <taxon>Magnoliopsida</taxon>
        <taxon>Liliopsida</taxon>
        <taxon>Poales</taxon>
        <taxon>Poaceae</taxon>
        <taxon>PACMAD clade</taxon>
        <taxon>Arundinoideae</taxon>
        <taxon>Arundineae</taxon>
        <taxon>Arundo</taxon>
    </lineage>
</organism>
<evidence type="ECO:0000256" key="1">
    <source>
        <dbReference type="SAM" id="MobiDB-lite"/>
    </source>
</evidence>
<feature type="compositionally biased region" description="Basic and acidic residues" evidence="1">
    <location>
        <begin position="9"/>
        <end position="24"/>
    </location>
</feature>
<proteinExistence type="predicted"/>
<dbReference type="AlphaFoldDB" id="A0A0A9HNV1"/>
<reference evidence="2" key="1">
    <citation type="submission" date="2014-09" db="EMBL/GenBank/DDBJ databases">
        <authorList>
            <person name="Magalhaes I.L.F."/>
            <person name="Oliveira U."/>
            <person name="Santos F.R."/>
            <person name="Vidigal T.H.D.A."/>
            <person name="Brescovit A.D."/>
            <person name="Santos A.J."/>
        </authorList>
    </citation>
    <scope>NUCLEOTIDE SEQUENCE</scope>
    <source>
        <tissue evidence="2">Shoot tissue taken approximately 20 cm above the soil surface</tissue>
    </source>
</reference>